<dbReference type="RefSeq" id="WP_283371633.1">
    <property type="nucleotide sequence ID" value="NZ_JASHID010000021.1"/>
</dbReference>
<dbReference type="PROSITE" id="PS50110">
    <property type="entry name" value="RESPONSE_REGULATORY"/>
    <property type="match status" value="1"/>
</dbReference>
<feature type="transmembrane region" description="Helical" evidence="3">
    <location>
        <begin position="154"/>
        <end position="175"/>
    </location>
</feature>
<dbReference type="Pfam" id="PF02397">
    <property type="entry name" value="Bac_transf"/>
    <property type="match status" value="1"/>
</dbReference>
<dbReference type="Gene3D" id="3.40.50.2300">
    <property type="match status" value="1"/>
</dbReference>
<evidence type="ECO:0000313" key="5">
    <source>
        <dbReference type="EMBL" id="MDI9866903.1"/>
    </source>
</evidence>
<dbReference type="EMBL" id="JASHID010000021">
    <property type="protein sequence ID" value="MDI9866903.1"/>
    <property type="molecule type" value="Genomic_DNA"/>
</dbReference>
<evidence type="ECO:0000256" key="2">
    <source>
        <dbReference type="PROSITE-ProRule" id="PRU00169"/>
    </source>
</evidence>
<dbReference type="SUPFAM" id="SSF52172">
    <property type="entry name" value="CheY-like"/>
    <property type="match status" value="1"/>
</dbReference>
<dbReference type="PANTHER" id="PTHR30576">
    <property type="entry name" value="COLANIC BIOSYNTHESIS UDP-GLUCOSE LIPID CARRIER TRANSFERASE"/>
    <property type="match status" value="1"/>
</dbReference>
<keyword evidence="6" id="KW-1185">Reference proteome</keyword>
<dbReference type="InterPro" id="IPR011006">
    <property type="entry name" value="CheY-like_superfamily"/>
</dbReference>
<reference evidence="5 6" key="1">
    <citation type="submission" date="2023-05" db="EMBL/GenBank/DDBJ databases">
        <title>Novel species of genus Flectobacillus isolated from stream in China.</title>
        <authorList>
            <person name="Lu H."/>
        </authorList>
    </citation>
    <scope>NUCLEOTIDE SEQUENCE [LARGE SCALE GENOMIC DNA]</scope>
    <source>
        <strain evidence="5 6">DC10W</strain>
    </source>
</reference>
<dbReference type="PANTHER" id="PTHR30576:SF0">
    <property type="entry name" value="UNDECAPRENYL-PHOSPHATE N-ACETYLGALACTOSAMINYL 1-PHOSPHATE TRANSFERASE-RELATED"/>
    <property type="match status" value="1"/>
</dbReference>
<dbReference type="InterPro" id="IPR001789">
    <property type="entry name" value="Sig_transdc_resp-reg_receiver"/>
</dbReference>
<evidence type="ECO:0000256" key="1">
    <source>
        <dbReference type="ARBA" id="ARBA00006464"/>
    </source>
</evidence>
<evidence type="ECO:0000313" key="6">
    <source>
        <dbReference type="Proteomes" id="UP001236569"/>
    </source>
</evidence>
<evidence type="ECO:0000259" key="4">
    <source>
        <dbReference type="PROSITE" id="PS50110"/>
    </source>
</evidence>
<feature type="domain" description="Response regulatory" evidence="4">
    <location>
        <begin position="12"/>
        <end position="125"/>
    </location>
</feature>
<comment type="similarity">
    <text evidence="1">Belongs to the bacterial sugar transferase family.</text>
</comment>
<dbReference type="Proteomes" id="UP001236569">
    <property type="component" value="Unassembled WGS sequence"/>
</dbReference>
<evidence type="ECO:0000256" key="3">
    <source>
        <dbReference type="SAM" id="Phobius"/>
    </source>
</evidence>
<protein>
    <submittedName>
        <fullName evidence="5">Sugar transferase</fullName>
    </submittedName>
</protein>
<name>A0ABT6YTH2_9BACT</name>
<comment type="caution">
    <text evidence="2">Lacks conserved residue(s) required for the propagation of feature annotation.</text>
</comment>
<keyword evidence="3" id="KW-0812">Transmembrane</keyword>
<keyword evidence="5" id="KW-0808">Transferase</keyword>
<comment type="caution">
    <text evidence="5">The sequence shown here is derived from an EMBL/GenBank/DDBJ whole genome shotgun (WGS) entry which is preliminary data.</text>
</comment>
<keyword evidence="3" id="KW-1133">Transmembrane helix</keyword>
<accession>A0ABT6YTH2</accession>
<keyword evidence="3" id="KW-0472">Membrane</keyword>
<dbReference type="GO" id="GO:0016740">
    <property type="term" value="F:transferase activity"/>
    <property type="evidence" value="ECO:0007669"/>
    <property type="project" value="UniProtKB-KW"/>
</dbReference>
<dbReference type="InterPro" id="IPR003362">
    <property type="entry name" value="Bact_transf"/>
</dbReference>
<dbReference type="SMART" id="SM00448">
    <property type="entry name" value="REC"/>
    <property type="match status" value="1"/>
</dbReference>
<organism evidence="5 6">
    <name type="scientific">Flectobacillus longus</name>
    <dbReference type="NCBI Taxonomy" id="2984207"/>
    <lineage>
        <taxon>Bacteria</taxon>
        <taxon>Pseudomonadati</taxon>
        <taxon>Bacteroidota</taxon>
        <taxon>Cytophagia</taxon>
        <taxon>Cytophagales</taxon>
        <taxon>Flectobacillaceae</taxon>
        <taxon>Flectobacillus</taxon>
    </lineage>
</organism>
<proteinExistence type="inferred from homology"/>
<gene>
    <name evidence="5" type="ORF">QM480_21370</name>
</gene>
<sequence>MENYEYTSPQKKIFLVENDSNVVVNFLKKFGQDLHVQVLGSADEALELLKTSYAPDAVIISKYLGGLKFLEQVRDNAWTKTLPVIITSVELNQGLIKEVVAKKGDDIFTNKFDRGDLLVRLDYFVRRRHYVAMQQTKSNVLDVKIPWWKRTFDVLSTGTAILLLSPLLILVAILIKLDSKGPIVYKSKRVGAGYKIFDLYKFRTMRTDADQLIKNMGDLNMYSKEKPSENANDGLCDTCRNKGVKCEQSMYLDGKSICEKQYLQEKNSKVAFMKFQNDPRITRLGKFLRNTSIDELPQLFNIFTGDISLVGNRPLPLYEAEKLTTDDYIYRFAGPGGLTGLWQVTKRGKGKTDMTEEERIQLDIEYAKNFSFKMDLMIILKTFPALLQSENV</sequence>